<evidence type="ECO:0000313" key="2">
    <source>
        <dbReference type="EMBL" id="TCO95905.1"/>
    </source>
</evidence>
<protein>
    <submittedName>
        <fullName evidence="2">Uncharacterized protein</fullName>
    </submittedName>
</protein>
<dbReference type="EMBL" id="SLXB01000032">
    <property type="protein sequence ID" value="TCO87444.1"/>
    <property type="molecule type" value="Genomic_DNA"/>
</dbReference>
<evidence type="ECO:0000313" key="3">
    <source>
        <dbReference type="Proteomes" id="UP000295600"/>
    </source>
</evidence>
<organism evidence="2 3">
    <name type="scientific">Prevotella heparinolytica</name>
    <dbReference type="NCBI Taxonomy" id="28113"/>
    <lineage>
        <taxon>Bacteria</taxon>
        <taxon>Pseudomonadati</taxon>
        <taxon>Bacteroidota</taxon>
        <taxon>Bacteroidia</taxon>
        <taxon>Bacteroidales</taxon>
        <taxon>Bacteroidaceae</taxon>
        <taxon>Bacteroides</taxon>
    </lineage>
</organism>
<proteinExistence type="predicted"/>
<dbReference type="AlphaFoldDB" id="A0A4R2M179"/>
<reference evidence="2 3" key="1">
    <citation type="submission" date="2019-03" db="EMBL/GenBank/DDBJ databases">
        <title>Genomic Encyclopedia of Type Strains, Phase IV (KMG-IV): sequencing the most valuable type-strain genomes for metagenomic binning, comparative biology and taxonomic classification.</title>
        <authorList>
            <person name="Goeker M."/>
        </authorList>
    </citation>
    <scope>NUCLEOTIDE SEQUENCE [LARGE SCALE GENOMIC DNA]</scope>
    <source>
        <strain evidence="2 3">DSM 23917</strain>
    </source>
</reference>
<name>A0A4R2M179_9BACE</name>
<evidence type="ECO:0000313" key="1">
    <source>
        <dbReference type="EMBL" id="TCO87444.1"/>
    </source>
</evidence>
<dbReference type="Proteomes" id="UP000295600">
    <property type="component" value="Unassembled WGS sequence"/>
</dbReference>
<comment type="caution">
    <text evidence="2">The sequence shown here is derived from an EMBL/GenBank/DDBJ whole genome shotgun (WGS) entry which is preliminary data.</text>
</comment>
<dbReference type="EMBL" id="SLXB01000002">
    <property type="protein sequence ID" value="TCO95905.1"/>
    <property type="molecule type" value="Genomic_DNA"/>
</dbReference>
<accession>A0A4R2M179</accession>
<sequence>MLNGYFEKPLVVTYRYSWMYFFKMYTTIMVRFGVNHPNTPIIATEQEIIEKVISITGHKYIQIIDYSPI</sequence>
<gene>
    <name evidence="2" type="ORF">EV202_1023</name>
    <name evidence="1" type="ORF">EV202_13231</name>
</gene>